<evidence type="ECO:0000313" key="3">
    <source>
        <dbReference type="Proteomes" id="UP001592531"/>
    </source>
</evidence>
<evidence type="ECO:0008006" key="4">
    <source>
        <dbReference type="Google" id="ProtNLM"/>
    </source>
</evidence>
<dbReference type="Proteomes" id="UP001592531">
    <property type="component" value="Unassembled WGS sequence"/>
</dbReference>
<evidence type="ECO:0000256" key="1">
    <source>
        <dbReference type="SAM" id="MobiDB-lite"/>
    </source>
</evidence>
<name>A0ABV6VNV4_9ACTN</name>
<dbReference type="RefSeq" id="WP_380530590.1">
    <property type="nucleotide sequence ID" value="NZ_JBHFAB010000001.1"/>
</dbReference>
<protein>
    <recommendedName>
        <fullName evidence="4">Transposase</fullName>
    </recommendedName>
</protein>
<evidence type="ECO:0000313" key="2">
    <source>
        <dbReference type="EMBL" id="MFC1415237.1"/>
    </source>
</evidence>
<reference evidence="2 3" key="1">
    <citation type="submission" date="2024-09" db="EMBL/GenBank/DDBJ databases">
        <authorList>
            <person name="Lee S.D."/>
        </authorList>
    </citation>
    <scope>NUCLEOTIDE SEQUENCE [LARGE SCALE GENOMIC DNA]</scope>
    <source>
        <strain evidence="2 3">N8-3</strain>
    </source>
</reference>
<proteinExistence type="predicted"/>
<sequence length="150" mass="17190">MVRVPDRPAHRRPEICQQPTIGAPVDLMPKLRQRLPWGRAPWELAYRSLRSHIEGLNGRLKGVKSFLHSRERRQSRGRVAQALLAAVQVMVENIHTIESYLRKHRLWLDDECTLVNIMPTFDPYAPTTLPEGTPVPVRPNPERDGPPTDP</sequence>
<organism evidence="2 3">
    <name type="scientific">Streptacidiphilus cavernicola</name>
    <dbReference type="NCBI Taxonomy" id="3342716"/>
    <lineage>
        <taxon>Bacteria</taxon>
        <taxon>Bacillati</taxon>
        <taxon>Actinomycetota</taxon>
        <taxon>Actinomycetes</taxon>
        <taxon>Kitasatosporales</taxon>
        <taxon>Streptomycetaceae</taxon>
        <taxon>Streptacidiphilus</taxon>
    </lineage>
</organism>
<feature type="compositionally biased region" description="Basic and acidic residues" evidence="1">
    <location>
        <begin position="140"/>
        <end position="150"/>
    </location>
</feature>
<dbReference type="EMBL" id="JBHFAB010000001">
    <property type="protein sequence ID" value="MFC1415237.1"/>
    <property type="molecule type" value="Genomic_DNA"/>
</dbReference>
<gene>
    <name evidence="2" type="ORF">ACEZDE_01050</name>
</gene>
<feature type="region of interest" description="Disordered" evidence="1">
    <location>
        <begin position="123"/>
        <end position="150"/>
    </location>
</feature>
<comment type="caution">
    <text evidence="2">The sequence shown here is derived from an EMBL/GenBank/DDBJ whole genome shotgun (WGS) entry which is preliminary data.</text>
</comment>
<keyword evidence="3" id="KW-1185">Reference proteome</keyword>
<accession>A0ABV6VNV4</accession>